<dbReference type="InterPro" id="IPR045857">
    <property type="entry name" value="O16G_dom_2"/>
</dbReference>
<dbReference type="SUPFAM" id="SSF51445">
    <property type="entry name" value="(Trans)glycosidases"/>
    <property type="match status" value="1"/>
</dbReference>
<dbReference type="InterPro" id="IPR017853">
    <property type="entry name" value="GH"/>
</dbReference>
<dbReference type="SUPFAM" id="SSF51011">
    <property type="entry name" value="Glycosyl hydrolase domain"/>
    <property type="match status" value="1"/>
</dbReference>
<feature type="domain" description="Glycosyl hydrolase family 13 catalytic" evidence="3">
    <location>
        <begin position="227"/>
        <end position="585"/>
    </location>
</feature>
<dbReference type="GO" id="GO:0016798">
    <property type="term" value="F:hydrolase activity, acting on glycosyl bonds"/>
    <property type="evidence" value="ECO:0007669"/>
    <property type="project" value="UniProtKB-KW"/>
</dbReference>
<protein>
    <submittedName>
        <fullName evidence="4">Glycosidase</fullName>
    </submittedName>
</protein>
<evidence type="ECO:0000256" key="2">
    <source>
        <dbReference type="ARBA" id="ARBA00023295"/>
    </source>
</evidence>
<accession>A0A1G6LKH0</accession>
<evidence type="ECO:0000313" key="5">
    <source>
        <dbReference type="Proteomes" id="UP000199322"/>
    </source>
</evidence>
<dbReference type="CDD" id="cd02859">
    <property type="entry name" value="E_set_AMPKbeta_like_N"/>
    <property type="match status" value="1"/>
</dbReference>
<sequence>MKKLSFILLLFLMTLITFSTTVTFIFDAKEAEEVYLIGDFLENGKQKMDKSFTGLWRLKVNLEEGKYLYKYEIDGEEKINYSNTQIDFKNGEVYNYRIVKGMYFESVGDGIVKEAIHETSREYINPVKPGEIYLSLKVRNNDVEDVVLEGNFLSSKKQVINNDDMLEYRFHVLTDASLLKYRFRIIDGQEIIIGYNNTEAPFEFDFNNPKIAFFNVPDWAKGRVFYQIFTDRFRNGNKENDPIYTPNWYGDHTKDKLMFNHYGGDLDGVIQSEDYFKELGIQGIYFNPIFESISTHKYNTTDYLSIDHRFGTEKTFENLVDMLHSNNVKIILDGVFNHTGTEFFAMQENFEKQKESNYLDWYYIKQFPIEEKPTSYESWQGYASLPELNIDNPEVKAFFNRVIGKWMMKNIDGWRLDAADQVPKYFWNNYFYPNVKSINEETFVVGEYWKDSTEYFQAPSFDGVMNYLFKDAALLYVKNGQAKTFVDSTNRYLNKYPPQVVHSLWNLLGSHDTERIFTMLDEDVERMKMISALQMTFVGAPLIYYGDEIGMTGGNDPFDRKPFPWKKEMWNEEIFNHYKKMIELRKIRESLQIGDYKVLEAEDGLLIFERSTQKETTTVVINSKNSPIKTNILNGEFKDLYNDDIIEGVTEVPAKSFMILEKK</sequence>
<keyword evidence="5" id="KW-1185">Reference proteome</keyword>
<evidence type="ECO:0000313" key="4">
    <source>
        <dbReference type="EMBL" id="SDC43689.1"/>
    </source>
</evidence>
<dbReference type="InterPro" id="IPR006047">
    <property type="entry name" value="GH13_cat_dom"/>
</dbReference>
<proteinExistence type="predicted"/>
<dbReference type="Gene3D" id="3.90.400.10">
    <property type="entry name" value="Oligo-1,6-glucosidase, Domain 2"/>
    <property type="match status" value="1"/>
</dbReference>
<dbReference type="InterPro" id="IPR054174">
    <property type="entry name" value="Alpha-amylase-like_C"/>
</dbReference>
<dbReference type="RefSeq" id="WP_091403418.1">
    <property type="nucleotide sequence ID" value="NZ_FMYV01000004.1"/>
</dbReference>
<dbReference type="PANTHER" id="PTHR10357:SF210">
    <property type="entry name" value="MALTODEXTRIN GLUCOSIDASE"/>
    <property type="match status" value="1"/>
</dbReference>
<name>A0A1G6LKH0_9BACT</name>
<keyword evidence="1" id="KW-0378">Hydrolase</keyword>
<gene>
    <name evidence="4" type="ORF">SAMN04488588_1064</name>
</gene>
<reference evidence="4 5" key="1">
    <citation type="submission" date="2016-10" db="EMBL/GenBank/DDBJ databases">
        <authorList>
            <person name="de Groot N.N."/>
        </authorList>
    </citation>
    <scope>NUCLEOTIDE SEQUENCE [LARGE SCALE GENOMIC DNA]</scope>
    <source>
        <strain evidence="4 5">WG14</strain>
    </source>
</reference>
<dbReference type="SMART" id="SM00642">
    <property type="entry name" value="Aamy"/>
    <property type="match status" value="1"/>
</dbReference>
<dbReference type="Pfam" id="PF00128">
    <property type="entry name" value="Alpha-amylase"/>
    <property type="match status" value="1"/>
</dbReference>
<dbReference type="STRING" id="28234.SAMN04488588_1064"/>
<dbReference type="CDD" id="cd11338">
    <property type="entry name" value="AmyAc_CMD"/>
    <property type="match status" value="1"/>
</dbReference>
<dbReference type="PANTHER" id="PTHR10357">
    <property type="entry name" value="ALPHA-AMYLASE FAMILY MEMBER"/>
    <property type="match status" value="1"/>
</dbReference>
<dbReference type="Proteomes" id="UP000199322">
    <property type="component" value="Unassembled WGS sequence"/>
</dbReference>
<dbReference type="InterPro" id="IPR032640">
    <property type="entry name" value="AMPK1_CBM"/>
</dbReference>
<evidence type="ECO:0000256" key="1">
    <source>
        <dbReference type="ARBA" id="ARBA00022801"/>
    </source>
</evidence>
<dbReference type="Gene3D" id="2.60.40.1180">
    <property type="entry name" value="Golgi alpha-mannosidase II"/>
    <property type="match status" value="1"/>
</dbReference>
<evidence type="ECO:0000259" key="3">
    <source>
        <dbReference type="SMART" id="SM00642"/>
    </source>
</evidence>
<dbReference type="InterPro" id="IPR014756">
    <property type="entry name" value="Ig_E-set"/>
</dbReference>
<dbReference type="GO" id="GO:0005975">
    <property type="term" value="P:carbohydrate metabolic process"/>
    <property type="evidence" value="ECO:0007669"/>
    <property type="project" value="InterPro"/>
</dbReference>
<organism evidence="4 5">
    <name type="scientific">Geotoga petraea</name>
    <dbReference type="NCBI Taxonomy" id="28234"/>
    <lineage>
        <taxon>Bacteria</taxon>
        <taxon>Thermotogati</taxon>
        <taxon>Thermotogota</taxon>
        <taxon>Thermotogae</taxon>
        <taxon>Petrotogales</taxon>
        <taxon>Petrotogaceae</taxon>
        <taxon>Geotoga</taxon>
    </lineage>
</organism>
<dbReference type="InterPro" id="IPR013780">
    <property type="entry name" value="Glyco_hydro_b"/>
</dbReference>
<dbReference type="Pfam" id="PF22026">
    <property type="entry name" value="Alpha-amylase_C_2"/>
    <property type="match status" value="1"/>
</dbReference>
<dbReference type="Pfam" id="PF16561">
    <property type="entry name" value="AMPK1_CBM"/>
    <property type="match status" value="1"/>
</dbReference>
<dbReference type="AlphaFoldDB" id="A0A1G6LKH0"/>
<dbReference type="Gene3D" id="2.60.40.10">
    <property type="entry name" value="Immunoglobulins"/>
    <property type="match status" value="1"/>
</dbReference>
<keyword evidence="2 4" id="KW-0326">Glycosidase</keyword>
<dbReference type="Gene3D" id="3.20.20.80">
    <property type="entry name" value="Glycosidases"/>
    <property type="match status" value="1"/>
</dbReference>
<dbReference type="SUPFAM" id="SSF81296">
    <property type="entry name" value="E set domains"/>
    <property type="match status" value="2"/>
</dbReference>
<dbReference type="EMBL" id="FMYV01000004">
    <property type="protein sequence ID" value="SDC43689.1"/>
    <property type="molecule type" value="Genomic_DNA"/>
</dbReference>
<dbReference type="InterPro" id="IPR013783">
    <property type="entry name" value="Ig-like_fold"/>
</dbReference>